<feature type="transmembrane region" description="Helical" evidence="6">
    <location>
        <begin position="225"/>
        <end position="252"/>
    </location>
</feature>
<dbReference type="AlphaFoldDB" id="A0A0B8P916"/>
<comment type="subcellular location">
    <subcellularLocation>
        <location evidence="1">Cell membrane</location>
        <topology evidence="1">Multi-pass membrane protein</topology>
    </subcellularLocation>
</comment>
<keyword evidence="4 6" id="KW-1133">Transmembrane helix</keyword>
<evidence type="ECO:0000256" key="1">
    <source>
        <dbReference type="ARBA" id="ARBA00004651"/>
    </source>
</evidence>
<evidence type="ECO:0000256" key="3">
    <source>
        <dbReference type="ARBA" id="ARBA00022692"/>
    </source>
</evidence>
<feature type="transmembrane region" description="Helical" evidence="6">
    <location>
        <begin position="258"/>
        <end position="281"/>
    </location>
</feature>
<name>A0A0B8P916_9VIBR</name>
<feature type="transmembrane region" description="Helical" evidence="6">
    <location>
        <begin position="20"/>
        <end position="37"/>
    </location>
</feature>
<feature type="transmembrane region" description="Helical" evidence="6">
    <location>
        <begin position="182"/>
        <end position="204"/>
    </location>
</feature>
<sequence>MDKKSTLLNLFVKTTSIQVIGRGLALIAGICFARVLGPEDFGRYSFTLSIIAIATLPVVAGVQPFIIRQISRHKVDTEYSNLFGMLRWSLFLILGLSFVSAVVLMCWLFLQNTNSNISILVLSAILLIPTRGLLVRQNAVINGLQRPVLAQVPESIIIPLLSLTVVMLLLFSGQSIDSQSLIYIYLLCSIFSCLIGFLLMRFAVKAELPVLSKQYHYQTLKWSKMMLPLALITIVATINSEIAILAMGFFGLEESIGYFRVAVQGATLLILGLQSVVMISGPRIAALYREETIEELQSLLKSSVRLGFSLCLPVALILLLFGKPLISFLFGEAYVPAADLLAILCFAQLVNVSLGPVGLVLNMTGNEKYALKAQLLTTCIVLLLLMFLVPDHHGLGATIAVSTGMIIWNFIMVFDVYRLTGLKTWIH</sequence>
<feature type="transmembrane region" description="Helical" evidence="6">
    <location>
        <begin position="302"/>
        <end position="321"/>
    </location>
</feature>
<dbReference type="PANTHER" id="PTHR30250">
    <property type="entry name" value="PST FAMILY PREDICTED COLANIC ACID TRANSPORTER"/>
    <property type="match status" value="1"/>
</dbReference>
<accession>A0A0B8P916</accession>
<keyword evidence="5 6" id="KW-0472">Membrane</keyword>
<reference evidence="7 8" key="1">
    <citation type="submission" date="2015-01" db="EMBL/GenBank/DDBJ databases">
        <title>Vibrio sp. C5 JCM 19232 whole genome shotgun sequence.</title>
        <authorList>
            <person name="Sawabe T."/>
            <person name="Meirelles P."/>
            <person name="Feng G."/>
            <person name="Sayaka M."/>
            <person name="Hattori M."/>
            <person name="Ohkuma M."/>
        </authorList>
    </citation>
    <scope>NUCLEOTIDE SEQUENCE [LARGE SCALE GENOMIC DNA]</scope>
    <source>
        <strain evidence="7 8">JCM19232</strain>
    </source>
</reference>
<evidence type="ECO:0000256" key="5">
    <source>
        <dbReference type="ARBA" id="ARBA00023136"/>
    </source>
</evidence>
<evidence type="ECO:0000256" key="6">
    <source>
        <dbReference type="SAM" id="Phobius"/>
    </source>
</evidence>
<feature type="transmembrane region" description="Helical" evidence="6">
    <location>
        <begin position="156"/>
        <end position="176"/>
    </location>
</feature>
<protein>
    <submittedName>
        <fullName evidence="7">Polysaccharide biosynthesis related protein</fullName>
    </submittedName>
</protein>
<comment type="caution">
    <text evidence="7">The sequence shown here is derived from an EMBL/GenBank/DDBJ whole genome shotgun (WGS) entry which is preliminary data.</text>
</comment>
<feature type="transmembrane region" description="Helical" evidence="6">
    <location>
        <begin position="369"/>
        <end position="389"/>
    </location>
</feature>
<feature type="transmembrane region" description="Helical" evidence="6">
    <location>
        <begin position="116"/>
        <end position="135"/>
    </location>
</feature>
<feature type="transmembrane region" description="Helical" evidence="6">
    <location>
        <begin position="88"/>
        <end position="110"/>
    </location>
</feature>
<reference evidence="7 8" key="2">
    <citation type="submission" date="2015-01" db="EMBL/GenBank/DDBJ databases">
        <authorList>
            <consortium name="NBRP consortium"/>
            <person name="Sawabe T."/>
            <person name="Meirelles P."/>
            <person name="Feng G."/>
            <person name="Sayaka M."/>
            <person name="Hattori M."/>
            <person name="Ohkuma M."/>
        </authorList>
    </citation>
    <scope>NUCLEOTIDE SEQUENCE [LARGE SCALE GENOMIC DNA]</scope>
    <source>
        <strain evidence="7 8">JCM19232</strain>
    </source>
</reference>
<feature type="transmembrane region" description="Helical" evidence="6">
    <location>
        <begin position="341"/>
        <end position="362"/>
    </location>
</feature>
<dbReference type="PANTHER" id="PTHR30250:SF11">
    <property type="entry name" value="O-ANTIGEN TRANSPORTER-RELATED"/>
    <property type="match status" value="1"/>
</dbReference>
<dbReference type="Pfam" id="PF13440">
    <property type="entry name" value="Polysacc_synt_3"/>
    <property type="match status" value="1"/>
</dbReference>
<dbReference type="InterPro" id="IPR050833">
    <property type="entry name" value="Poly_Biosynth_Transport"/>
</dbReference>
<evidence type="ECO:0000256" key="2">
    <source>
        <dbReference type="ARBA" id="ARBA00022475"/>
    </source>
</evidence>
<feature type="transmembrane region" description="Helical" evidence="6">
    <location>
        <begin position="43"/>
        <end position="67"/>
    </location>
</feature>
<dbReference type="Proteomes" id="UP000031670">
    <property type="component" value="Unassembled WGS sequence"/>
</dbReference>
<evidence type="ECO:0000256" key="4">
    <source>
        <dbReference type="ARBA" id="ARBA00022989"/>
    </source>
</evidence>
<evidence type="ECO:0000313" key="8">
    <source>
        <dbReference type="Proteomes" id="UP000031670"/>
    </source>
</evidence>
<keyword evidence="3 6" id="KW-0812">Transmembrane</keyword>
<organism evidence="7 8">
    <name type="scientific">Vibrio ishigakensis</name>
    <dbReference type="NCBI Taxonomy" id="1481914"/>
    <lineage>
        <taxon>Bacteria</taxon>
        <taxon>Pseudomonadati</taxon>
        <taxon>Pseudomonadota</taxon>
        <taxon>Gammaproteobacteria</taxon>
        <taxon>Vibrionales</taxon>
        <taxon>Vibrionaceae</taxon>
        <taxon>Vibrio</taxon>
    </lineage>
</organism>
<keyword evidence="2" id="KW-1003">Cell membrane</keyword>
<proteinExistence type="predicted"/>
<dbReference type="GO" id="GO:0005886">
    <property type="term" value="C:plasma membrane"/>
    <property type="evidence" value="ECO:0007669"/>
    <property type="project" value="UniProtKB-SubCell"/>
</dbReference>
<dbReference type="EMBL" id="BBSA01000008">
    <property type="protein sequence ID" value="GAM63315.1"/>
    <property type="molecule type" value="Genomic_DNA"/>
</dbReference>
<evidence type="ECO:0000313" key="7">
    <source>
        <dbReference type="EMBL" id="GAM63315.1"/>
    </source>
</evidence>
<feature type="transmembrane region" description="Helical" evidence="6">
    <location>
        <begin position="395"/>
        <end position="417"/>
    </location>
</feature>
<gene>
    <name evidence="7" type="ORF">JCM19232_1462</name>
</gene>